<keyword evidence="6" id="KW-1185">Reference proteome</keyword>
<evidence type="ECO:0000256" key="2">
    <source>
        <dbReference type="HAMAP-Rule" id="MF_01867"/>
    </source>
</evidence>
<dbReference type="Pfam" id="PF24850">
    <property type="entry name" value="CC_BshC"/>
    <property type="match status" value="1"/>
</dbReference>
<dbReference type="PIRSF" id="PIRSF012535">
    <property type="entry name" value="UCP012535"/>
    <property type="match status" value="1"/>
</dbReference>
<comment type="caution">
    <text evidence="5">The sequence shown here is derived from an EMBL/GenBank/DDBJ whole genome shotgun (WGS) entry which is preliminary data.</text>
</comment>
<proteinExistence type="inferred from homology"/>
<evidence type="ECO:0000259" key="3">
    <source>
        <dbReference type="Pfam" id="PF10079"/>
    </source>
</evidence>
<dbReference type="InterPro" id="IPR055399">
    <property type="entry name" value="CC_BshC"/>
</dbReference>
<dbReference type="AlphaFoldDB" id="A0AAE3EW69"/>
<name>A0AAE3EW69_9FLAO</name>
<organism evidence="5 6">
    <name type="scientific">Cerina litoralis</name>
    <dbReference type="NCBI Taxonomy" id="2874477"/>
    <lineage>
        <taxon>Bacteria</taxon>
        <taxon>Pseudomonadati</taxon>
        <taxon>Bacteroidota</taxon>
        <taxon>Flavobacteriia</taxon>
        <taxon>Flavobacteriales</taxon>
        <taxon>Flavobacteriaceae</taxon>
        <taxon>Cerina</taxon>
    </lineage>
</organism>
<evidence type="ECO:0000313" key="6">
    <source>
        <dbReference type="Proteomes" id="UP001200642"/>
    </source>
</evidence>
<evidence type="ECO:0000259" key="4">
    <source>
        <dbReference type="Pfam" id="PF24850"/>
    </source>
</evidence>
<comment type="similarity">
    <text evidence="2">Belongs to the BshC family.</text>
</comment>
<dbReference type="GO" id="GO:0016874">
    <property type="term" value="F:ligase activity"/>
    <property type="evidence" value="ECO:0007669"/>
    <property type="project" value="UniProtKB-UniRule"/>
</dbReference>
<dbReference type="Proteomes" id="UP001200642">
    <property type="component" value="Unassembled WGS sequence"/>
</dbReference>
<dbReference type="EMBL" id="JAIRBC010000010">
    <property type="protein sequence ID" value="MCG2460822.1"/>
    <property type="molecule type" value="Genomic_DNA"/>
</dbReference>
<feature type="domain" description="Bacillithiol biosynthesis BshC C-terminal coiled-coil" evidence="4">
    <location>
        <begin position="379"/>
        <end position="534"/>
    </location>
</feature>
<dbReference type="HAMAP" id="MF_01867">
    <property type="entry name" value="BshC"/>
    <property type="match status" value="1"/>
</dbReference>
<dbReference type="NCBIfam" id="TIGR03998">
    <property type="entry name" value="thiol_BshC"/>
    <property type="match status" value="1"/>
</dbReference>
<gene>
    <name evidence="2 5" type="primary">bshC</name>
    <name evidence="5" type="ORF">K8352_08680</name>
</gene>
<dbReference type="InterPro" id="IPR011199">
    <property type="entry name" value="Bacillithiol_biosynth_BshC"/>
</dbReference>
<sequence length="536" mass="62182">MKIDAIPFRKTGYFSELICDYIEGDKEVKPYFGRYPDLEGFKEQLMEKRSGFPKENREVLGKVLRRQYGDFRMSGATKNNISHLINNTAFTVTTGHQLNLFTGPLYFLYKIITAINLTRKLNIAYPDFQFVPVYWMATEDHDFEEINYFNFRGKKLRWNPAGRKEGAVGKLATTGLDILFETFSQEIGGGQNAETLKGLFKSAYLEHGNLTDATRYLANALFGEYGLVILDGDERELKKLMVPYVKRDLLEELSFKKVSETIDQLQEIPKNYGIQVNPREINYFYLIEGLRERIIRKDGRFYINNTQLEFSNEEIVKELNESPERFSPNVICRPLYQEVILPNLCYIGGGGELAYWLQLKSFFKEVQIPFPVLLLRNSALVVSAKQRNKLDRMSLEVSSLFLGQSALINKKIREISNINIDFSPQKKFLEEQFKDLYQLAEQTDKSFLGAVKAQEVKQLKGLDHLEHRLLKAQKRKLRDQVLRLTALQDELFPDHSLQERNLNFSELYLEYGKELVPKLLQALKPLSGDFTIIQME</sequence>
<accession>A0AAE3EW69</accession>
<dbReference type="EC" id="6.-.-.-" evidence="2"/>
<feature type="domain" description="Bacillithiol biosynthesis BshC N-terminal Rossmann-like" evidence="3">
    <location>
        <begin position="1"/>
        <end position="377"/>
    </location>
</feature>
<evidence type="ECO:0000256" key="1">
    <source>
        <dbReference type="ARBA" id="ARBA00022598"/>
    </source>
</evidence>
<protein>
    <recommendedName>
        <fullName evidence="2">Putative cysteine ligase BshC</fullName>
        <ecNumber evidence="2">6.-.-.-</ecNumber>
    </recommendedName>
</protein>
<dbReference type="RefSeq" id="WP_317901971.1">
    <property type="nucleotide sequence ID" value="NZ_JAIRBC010000010.1"/>
</dbReference>
<reference evidence="5" key="1">
    <citation type="submission" date="2023-02" db="EMBL/GenBank/DDBJ databases">
        <title>Genome of Flavobacteriaceae gen. nov. sp. strain F89.</title>
        <authorList>
            <person name="Wang Y."/>
        </authorList>
    </citation>
    <scope>NUCLEOTIDE SEQUENCE</scope>
    <source>
        <strain evidence="5">F89</strain>
    </source>
</reference>
<dbReference type="InterPro" id="IPR055398">
    <property type="entry name" value="Rossmann-like_BshC"/>
</dbReference>
<keyword evidence="1 2" id="KW-0436">Ligase</keyword>
<dbReference type="Pfam" id="PF10079">
    <property type="entry name" value="Rossmann-like_BshC"/>
    <property type="match status" value="1"/>
</dbReference>
<evidence type="ECO:0000313" key="5">
    <source>
        <dbReference type="EMBL" id="MCG2460822.1"/>
    </source>
</evidence>